<organism evidence="2 3">
    <name type="scientific">Caenorhabditis remanei</name>
    <name type="common">Caenorhabditis vulgaris</name>
    <dbReference type="NCBI Taxonomy" id="31234"/>
    <lineage>
        <taxon>Eukaryota</taxon>
        <taxon>Metazoa</taxon>
        <taxon>Ecdysozoa</taxon>
        <taxon>Nematoda</taxon>
        <taxon>Chromadorea</taxon>
        <taxon>Rhabditida</taxon>
        <taxon>Rhabditina</taxon>
        <taxon>Rhabditomorpha</taxon>
        <taxon>Rhabditoidea</taxon>
        <taxon>Rhabditidae</taxon>
        <taxon>Peloderinae</taxon>
        <taxon>Caenorhabditis</taxon>
    </lineage>
</organism>
<dbReference type="Proteomes" id="UP000483820">
    <property type="component" value="Chromosome V"/>
</dbReference>
<dbReference type="GeneID" id="78777156"/>
<dbReference type="PANTHER" id="PTHR23015:SF4">
    <property type="entry name" value="DUF38 DOMAIN-CONTAINING PROTEIN-RELATED"/>
    <property type="match status" value="1"/>
</dbReference>
<dbReference type="InterPro" id="IPR002900">
    <property type="entry name" value="DUF38/FTH_CAE_spp"/>
</dbReference>
<evidence type="ECO:0000259" key="1">
    <source>
        <dbReference type="PROSITE" id="PS50181"/>
    </source>
</evidence>
<proteinExistence type="predicted"/>
<reference evidence="2 3" key="1">
    <citation type="submission" date="2019-12" db="EMBL/GenBank/DDBJ databases">
        <title>Chromosome-level assembly of the Caenorhabditis remanei genome.</title>
        <authorList>
            <person name="Teterina A.A."/>
            <person name="Willis J.H."/>
            <person name="Phillips P.C."/>
        </authorList>
    </citation>
    <scope>NUCLEOTIDE SEQUENCE [LARGE SCALE GENOMIC DNA]</scope>
    <source>
        <strain evidence="2 3">PX506</strain>
        <tissue evidence="2">Whole organism</tissue>
    </source>
</reference>
<sequence length="413" mass="48399">MDRPPPESPIDLRALILYDNYQWRGAKKSYESYEKMCEIMGKGAIAFKDYKYWFKQYSKEKDRDLPIPDIRGCILTDVINRKSAEKSIDDLSEAFKNHEIDKEDHDYWFKRFENGQSFTRVTFSDFPEDVISEIIDRCDIQSYLNLRNVSYRLRAIIDQQAPPCTHIEFDNTVFGCPDVIVDGALIVEWECDVLSRLPLEVIKTRVLGVLEPLLRNPKLRLKNFTFYTNSRFWFEGAFLYTDAVIKLLNSLYRKIHVENCTIFAEEPKDLMNVLRCLKPGTLELMSISQGFEQNYINEISEMDQWKQAKHLELRVFGDGLPPMEHFLHFSTIEAYFDSISLTDIVNLCDSVSKSINLERIQIVNQTRYDTEEVKRVLNLQPTASPEVYSIPNSNLFFHVLNRFGSESFKIYKN</sequence>
<dbReference type="RefSeq" id="XP_053582999.1">
    <property type="nucleotide sequence ID" value="XM_053734086.1"/>
</dbReference>
<feature type="domain" description="F-box" evidence="1">
    <location>
        <begin position="120"/>
        <end position="172"/>
    </location>
</feature>
<name>A0A6A5GJW0_CAERE</name>
<dbReference type="SMART" id="SM00256">
    <property type="entry name" value="FBOX"/>
    <property type="match status" value="1"/>
</dbReference>
<dbReference type="AlphaFoldDB" id="A0A6A5GJW0"/>
<dbReference type="InterPro" id="IPR001810">
    <property type="entry name" value="F-box_dom"/>
</dbReference>
<dbReference type="Pfam" id="PF00646">
    <property type="entry name" value="F-box"/>
    <property type="match status" value="1"/>
</dbReference>
<dbReference type="InterPro" id="IPR040161">
    <property type="entry name" value="FB224"/>
</dbReference>
<dbReference type="PANTHER" id="PTHR23015">
    <property type="entry name" value="UNCHARACTERIZED C.ELEGANS PROTEIN"/>
    <property type="match status" value="1"/>
</dbReference>
<dbReference type="CTD" id="78777156"/>
<dbReference type="KEGG" id="crq:GCK72_021182"/>
<dbReference type="Pfam" id="PF17906">
    <property type="entry name" value="HTH_48"/>
    <property type="match status" value="2"/>
</dbReference>
<dbReference type="GO" id="GO:0045087">
    <property type="term" value="P:innate immune response"/>
    <property type="evidence" value="ECO:0007669"/>
    <property type="project" value="TreeGrafter"/>
</dbReference>
<evidence type="ECO:0000313" key="3">
    <source>
        <dbReference type="Proteomes" id="UP000483820"/>
    </source>
</evidence>
<dbReference type="PROSITE" id="PS50181">
    <property type="entry name" value="FBOX"/>
    <property type="match status" value="1"/>
</dbReference>
<dbReference type="Pfam" id="PF01827">
    <property type="entry name" value="FTH"/>
    <property type="match status" value="1"/>
</dbReference>
<evidence type="ECO:0000313" key="2">
    <source>
        <dbReference type="EMBL" id="KAF1754619.1"/>
    </source>
</evidence>
<accession>A0A6A5GJW0</accession>
<comment type="caution">
    <text evidence="2">The sequence shown here is derived from an EMBL/GenBank/DDBJ whole genome shotgun (WGS) entry which is preliminary data.</text>
</comment>
<dbReference type="CDD" id="cd22150">
    <property type="entry name" value="F-box_CeFBXA-like"/>
    <property type="match status" value="1"/>
</dbReference>
<gene>
    <name evidence="2" type="ORF">GCK72_021182</name>
</gene>
<dbReference type="InterPro" id="IPR041426">
    <property type="entry name" value="Mos1_HTH"/>
</dbReference>
<protein>
    <recommendedName>
        <fullName evidence="1">F-box domain-containing protein</fullName>
    </recommendedName>
</protein>
<dbReference type="EMBL" id="WUAV01000005">
    <property type="protein sequence ID" value="KAF1754619.1"/>
    <property type="molecule type" value="Genomic_DNA"/>
</dbReference>